<keyword evidence="1" id="KW-0695">RNA-directed DNA polymerase</keyword>
<keyword evidence="1" id="KW-0808">Transferase</keyword>
<dbReference type="EMBL" id="BKCJ010004192">
    <property type="protein sequence ID" value="GEU59566.1"/>
    <property type="molecule type" value="Genomic_DNA"/>
</dbReference>
<keyword evidence="1" id="KW-0548">Nucleotidyltransferase</keyword>
<reference evidence="1" key="1">
    <citation type="journal article" date="2019" name="Sci. Rep.">
        <title>Draft genome of Tanacetum cinerariifolium, the natural source of mosquito coil.</title>
        <authorList>
            <person name="Yamashiro T."/>
            <person name="Shiraishi A."/>
            <person name="Satake H."/>
            <person name="Nakayama K."/>
        </authorList>
    </citation>
    <scope>NUCLEOTIDE SEQUENCE</scope>
</reference>
<dbReference type="InterPro" id="IPR052343">
    <property type="entry name" value="Retrotransposon-Effector_Assoc"/>
</dbReference>
<dbReference type="AlphaFoldDB" id="A0A6L2LCS3"/>
<name>A0A6L2LCS3_TANCI</name>
<comment type="caution">
    <text evidence="1">The sequence shown here is derived from an EMBL/GenBank/DDBJ whole genome shotgun (WGS) entry which is preliminary data.</text>
</comment>
<sequence length="428" mass="49220">MLKQKQKQCIDADQQEDLERDVSNEEIKKAVWDCGTDKSPGPDGFTFIFYRHYWNTIKKDVVEAVKHFFSKTKIPNGCNSSFIALIPKTHDANMVKDFRPICLIGSIYKIIAKILTNRLVGVLGDIVSEVQSAFVEGRQILGGPFILNEKTSLWTRVIKAIYGEDGRINSMEVSGIRSCWKNIVMEVKNLRSQGIMVDDFMQLKICNGESVSFWNDNWQGGGALKSIVPRLYALENCKEIKELADKINLVPIEDRWKWSLNSSGDFSVSSIRKVIDINRIPSSLSKTRWVKYVPIKVNVLAWKIKLDALPTRLNISRQWSAWLVSLHLGVKSKLMFEGIFYTLWWFIWFYRNNLIFDANPPLKAMIYDNVISSFFFWCRYCDAPTLVDQYFKKPIKSQVKLTNCVLALRPVNALDVDVGSSSTRRKSR</sequence>
<organism evidence="1">
    <name type="scientific">Tanacetum cinerariifolium</name>
    <name type="common">Dalmatian daisy</name>
    <name type="synonym">Chrysanthemum cinerariifolium</name>
    <dbReference type="NCBI Taxonomy" id="118510"/>
    <lineage>
        <taxon>Eukaryota</taxon>
        <taxon>Viridiplantae</taxon>
        <taxon>Streptophyta</taxon>
        <taxon>Embryophyta</taxon>
        <taxon>Tracheophyta</taxon>
        <taxon>Spermatophyta</taxon>
        <taxon>Magnoliopsida</taxon>
        <taxon>eudicotyledons</taxon>
        <taxon>Gunneridae</taxon>
        <taxon>Pentapetalae</taxon>
        <taxon>asterids</taxon>
        <taxon>campanulids</taxon>
        <taxon>Asterales</taxon>
        <taxon>Asteraceae</taxon>
        <taxon>Asteroideae</taxon>
        <taxon>Anthemideae</taxon>
        <taxon>Anthemidinae</taxon>
        <taxon>Tanacetum</taxon>
    </lineage>
</organism>
<dbReference type="PANTHER" id="PTHR46890:SF50">
    <property type="entry name" value="RNA-DIRECTED DNA POLYMERASE, EUKARYOTA, REVERSE TRANSCRIPTASE ZINC-BINDING DOMAIN PROTEIN-RELATED"/>
    <property type="match status" value="1"/>
</dbReference>
<protein>
    <submittedName>
        <fullName evidence="1">RNA-directed DNA polymerase, eukaryota</fullName>
    </submittedName>
</protein>
<proteinExistence type="predicted"/>
<dbReference type="PANTHER" id="PTHR46890">
    <property type="entry name" value="NON-LTR RETROLELEMENT REVERSE TRANSCRIPTASE-LIKE PROTEIN-RELATED"/>
    <property type="match status" value="1"/>
</dbReference>
<dbReference type="GO" id="GO:0003964">
    <property type="term" value="F:RNA-directed DNA polymerase activity"/>
    <property type="evidence" value="ECO:0007669"/>
    <property type="project" value="UniProtKB-KW"/>
</dbReference>
<gene>
    <name evidence="1" type="ORF">Tci_031544</name>
</gene>
<accession>A0A6L2LCS3</accession>
<evidence type="ECO:0000313" key="1">
    <source>
        <dbReference type="EMBL" id="GEU59566.1"/>
    </source>
</evidence>